<organism evidence="2 3">
    <name type="scientific">Fusarium austroafricanum</name>
    <dbReference type="NCBI Taxonomy" id="2364996"/>
    <lineage>
        <taxon>Eukaryota</taxon>
        <taxon>Fungi</taxon>
        <taxon>Dikarya</taxon>
        <taxon>Ascomycota</taxon>
        <taxon>Pezizomycotina</taxon>
        <taxon>Sordariomycetes</taxon>
        <taxon>Hypocreomycetidae</taxon>
        <taxon>Hypocreales</taxon>
        <taxon>Nectriaceae</taxon>
        <taxon>Fusarium</taxon>
        <taxon>Fusarium concolor species complex</taxon>
    </lineage>
</organism>
<feature type="chain" id="PRO_5034186723" evidence="1">
    <location>
        <begin position="20"/>
        <end position="148"/>
    </location>
</feature>
<evidence type="ECO:0000313" key="2">
    <source>
        <dbReference type="EMBL" id="KAF4450393.1"/>
    </source>
</evidence>
<evidence type="ECO:0000256" key="1">
    <source>
        <dbReference type="SAM" id="SignalP"/>
    </source>
</evidence>
<accession>A0A8H4NYL0</accession>
<sequence>MQAKNLFTTLLAALPAVQAFKFTGPDPSKALDVNDEWTITWSGGIPGNLSPKFDFGWHCEPDEFNIIESDISQMTDDIYLSDRQYAHKFGTVFHGMLDKYADNLAKTPLFYFQAIFKDQNGKEVMYLSQNYTLTGLDKGSEPKSDVEL</sequence>
<keyword evidence="3" id="KW-1185">Reference proteome</keyword>
<dbReference type="AlphaFoldDB" id="A0A8H4NYL0"/>
<name>A0A8H4NYL0_9HYPO</name>
<protein>
    <submittedName>
        <fullName evidence="2">Uncharacterized protein</fullName>
    </submittedName>
</protein>
<feature type="signal peptide" evidence="1">
    <location>
        <begin position="1"/>
        <end position="19"/>
    </location>
</feature>
<keyword evidence="1" id="KW-0732">Signal</keyword>
<proteinExistence type="predicted"/>
<dbReference type="OrthoDB" id="5043844at2759"/>
<gene>
    <name evidence="2" type="ORF">F53441_6517</name>
</gene>
<dbReference type="EMBL" id="JAADJG010000251">
    <property type="protein sequence ID" value="KAF4450393.1"/>
    <property type="molecule type" value="Genomic_DNA"/>
</dbReference>
<dbReference type="Proteomes" id="UP000605986">
    <property type="component" value="Unassembled WGS sequence"/>
</dbReference>
<comment type="caution">
    <text evidence="2">The sequence shown here is derived from an EMBL/GenBank/DDBJ whole genome shotgun (WGS) entry which is preliminary data.</text>
</comment>
<reference evidence="2" key="1">
    <citation type="submission" date="2020-01" db="EMBL/GenBank/DDBJ databases">
        <title>Identification and distribution of gene clusters putatively required for synthesis of sphingolipid metabolism inhibitors in phylogenetically diverse species of the filamentous fungus Fusarium.</title>
        <authorList>
            <person name="Kim H.-S."/>
            <person name="Busman M."/>
            <person name="Brown D.W."/>
            <person name="Divon H."/>
            <person name="Uhlig S."/>
            <person name="Proctor R.H."/>
        </authorList>
    </citation>
    <scope>NUCLEOTIDE SEQUENCE</scope>
    <source>
        <strain evidence="2">NRRL 53441</strain>
    </source>
</reference>
<evidence type="ECO:0000313" key="3">
    <source>
        <dbReference type="Proteomes" id="UP000605986"/>
    </source>
</evidence>